<evidence type="ECO:0000313" key="3">
    <source>
        <dbReference type="Proteomes" id="UP000464314"/>
    </source>
</evidence>
<gene>
    <name evidence="2" type="ORF">Ana3638_22630</name>
</gene>
<dbReference type="KEGG" id="anr:Ana3638_22630"/>
<dbReference type="AlphaFoldDB" id="A0A6P1TUW5"/>
<evidence type="ECO:0000256" key="1">
    <source>
        <dbReference type="SAM" id="Phobius"/>
    </source>
</evidence>
<reference evidence="2 3" key="1">
    <citation type="submission" date="2020-01" db="EMBL/GenBank/DDBJ databases">
        <title>Genome analysis of Anaerocolumna sp. CBA3638.</title>
        <authorList>
            <person name="Kim J."/>
            <person name="Roh S.W."/>
        </authorList>
    </citation>
    <scope>NUCLEOTIDE SEQUENCE [LARGE SCALE GENOMIC DNA]</scope>
    <source>
        <strain evidence="2 3">CBA3638</strain>
    </source>
</reference>
<feature type="transmembrane region" description="Helical" evidence="1">
    <location>
        <begin position="219"/>
        <end position="237"/>
    </location>
</feature>
<dbReference type="EMBL" id="CP048000">
    <property type="protein sequence ID" value="QHQ63225.1"/>
    <property type="molecule type" value="Genomic_DNA"/>
</dbReference>
<proteinExistence type="predicted"/>
<accession>A0A6P1TUW5</accession>
<keyword evidence="3" id="KW-1185">Reference proteome</keyword>
<feature type="transmembrane region" description="Helical" evidence="1">
    <location>
        <begin position="155"/>
        <end position="172"/>
    </location>
</feature>
<feature type="transmembrane region" description="Helical" evidence="1">
    <location>
        <begin position="279"/>
        <end position="305"/>
    </location>
</feature>
<feature type="transmembrane region" description="Helical" evidence="1">
    <location>
        <begin position="317"/>
        <end position="336"/>
    </location>
</feature>
<keyword evidence="1" id="KW-1133">Transmembrane helix</keyword>
<keyword evidence="1" id="KW-0812">Transmembrane</keyword>
<sequence length="356" mass="41051">MEIEKDEGKSSRLIWLDFFKGILVFIMVLAHCIQFFGDENKILQGGISKFANLTTFSGFFFVFGATNTVTCFRKPVKQAIIKIVKSFWRYLFAYYISAFAFSIFVEDSFLLPQTIWNIITLRKIMGYSEFLLAFAVMQLFVFLFLPFWRHMLQGHFLLLGVFSLVCAVLPYQQSKEPIVALFIGSGNIYSFPIFPYLIYFIAGICYINYVRNFAGKMKSVIGVSTLILSIPSVLYIIKHHDLPERFPPGLLFILGSAAIIMIYILICERMEKLSYSSHIWSRVLLPLQVIGENSLLFLLLSNLVIFSLKGTAFYSQSIRFVITIFIIILYLCFFMIKITNNKIFMKVKAERNPLIS</sequence>
<feature type="transmembrane region" description="Helical" evidence="1">
    <location>
        <begin position="125"/>
        <end position="148"/>
    </location>
</feature>
<dbReference type="RefSeq" id="WP_161840046.1">
    <property type="nucleotide sequence ID" value="NZ_CP048000.1"/>
</dbReference>
<evidence type="ECO:0000313" key="2">
    <source>
        <dbReference type="EMBL" id="QHQ63225.1"/>
    </source>
</evidence>
<feature type="transmembrane region" description="Helical" evidence="1">
    <location>
        <begin position="12"/>
        <end position="36"/>
    </location>
</feature>
<organism evidence="2 3">
    <name type="scientific">Anaerocolumna sedimenticola</name>
    <dbReference type="NCBI Taxonomy" id="2696063"/>
    <lineage>
        <taxon>Bacteria</taxon>
        <taxon>Bacillati</taxon>
        <taxon>Bacillota</taxon>
        <taxon>Clostridia</taxon>
        <taxon>Lachnospirales</taxon>
        <taxon>Lachnospiraceae</taxon>
        <taxon>Anaerocolumna</taxon>
    </lineage>
</organism>
<protein>
    <recommendedName>
        <fullName evidence="4">Acyltransferase 3 domain-containing protein</fullName>
    </recommendedName>
</protein>
<dbReference type="Proteomes" id="UP000464314">
    <property type="component" value="Chromosome"/>
</dbReference>
<evidence type="ECO:0008006" key="4">
    <source>
        <dbReference type="Google" id="ProtNLM"/>
    </source>
</evidence>
<keyword evidence="1" id="KW-0472">Membrane</keyword>
<feature type="transmembrane region" description="Helical" evidence="1">
    <location>
        <begin position="42"/>
        <end position="66"/>
    </location>
</feature>
<feature type="transmembrane region" description="Helical" evidence="1">
    <location>
        <begin position="87"/>
        <end position="105"/>
    </location>
</feature>
<feature type="transmembrane region" description="Helical" evidence="1">
    <location>
        <begin position="249"/>
        <end position="267"/>
    </location>
</feature>
<feature type="transmembrane region" description="Helical" evidence="1">
    <location>
        <begin position="178"/>
        <end position="207"/>
    </location>
</feature>
<name>A0A6P1TUW5_9FIRM</name>